<dbReference type="InterPro" id="IPR052742">
    <property type="entry name" value="Mito_N-acetyltransferase"/>
</dbReference>
<dbReference type="Gene3D" id="3.40.630.30">
    <property type="match status" value="1"/>
</dbReference>
<dbReference type="PROSITE" id="PS51186">
    <property type="entry name" value="GNAT"/>
    <property type="match status" value="1"/>
</dbReference>
<dbReference type="Proteomes" id="UP000321392">
    <property type="component" value="Unassembled WGS sequence"/>
</dbReference>
<dbReference type="GO" id="GO:0016747">
    <property type="term" value="F:acyltransferase activity, transferring groups other than amino-acyl groups"/>
    <property type="evidence" value="ECO:0007669"/>
    <property type="project" value="InterPro"/>
</dbReference>
<reference evidence="3 5" key="1">
    <citation type="journal article" date="2015" name="Stand. Genomic Sci.">
        <title>Genomic Encyclopedia of Bacterial and Archaeal Type Strains, Phase III: the genomes of soil and plant-associated and newly described type strains.</title>
        <authorList>
            <person name="Whitman W.B."/>
            <person name="Woyke T."/>
            <person name="Klenk H.P."/>
            <person name="Zhou Y."/>
            <person name="Lilburn T.G."/>
            <person name="Beck B.J."/>
            <person name="De Vos P."/>
            <person name="Vandamme P."/>
            <person name="Eisen J.A."/>
            <person name="Garrity G."/>
            <person name="Hugenholtz P."/>
            <person name="Kyrpides N.C."/>
        </authorList>
    </citation>
    <scope>NUCLEOTIDE SEQUENCE [LARGE SCALE GENOMIC DNA]</scope>
    <source>
        <strain evidence="3 5">CGMCC 1.5380</strain>
    </source>
</reference>
<dbReference type="EMBL" id="QQBA01000015">
    <property type="protein sequence ID" value="RDI51201.1"/>
    <property type="molecule type" value="Genomic_DNA"/>
</dbReference>
<reference evidence="3" key="3">
    <citation type="submission" date="2019-07" db="EMBL/GenBank/DDBJ databases">
        <authorList>
            <person name="Whitman W."/>
            <person name="Huntemann M."/>
            <person name="Clum A."/>
            <person name="Pillay M."/>
            <person name="Palaniappan K."/>
            <person name="Varghese N."/>
            <person name="Mikhailova N."/>
            <person name="Stamatis D."/>
            <person name="Reddy T."/>
            <person name="Daum C."/>
            <person name="Shapiro N."/>
            <person name="Ivanova N."/>
            <person name="Kyrpides N."/>
            <person name="Woyke T."/>
        </authorList>
    </citation>
    <scope>NUCLEOTIDE SEQUENCE</scope>
    <source>
        <strain evidence="3">CGMCC 1.5380</strain>
    </source>
</reference>
<dbReference type="InterPro" id="IPR000182">
    <property type="entry name" value="GNAT_dom"/>
</dbReference>
<dbReference type="Proteomes" id="UP000254518">
    <property type="component" value="Unassembled WGS sequence"/>
</dbReference>
<proteinExistence type="predicted"/>
<comment type="caution">
    <text evidence="3">The sequence shown here is derived from an EMBL/GenBank/DDBJ whole genome shotgun (WGS) entry which is preliminary data.</text>
</comment>
<dbReference type="CDD" id="cd04301">
    <property type="entry name" value="NAT_SF"/>
    <property type="match status" value="1"/>
</dbReference>
<dbReference type="RefSeq" id="WP_114755081.1">
    <property type="nucleotide sequence ID" value="NZ_QQBA01000015.1"/>
</dbReference>
<reference evidence="2 4" key="2">
    <citation type="submission" date="2018-07" db="EMBL/GenBank/DDBJ databases">
        <title>Genomic Encyclopedia of Type Strains, Phase IV (KMG-IV): sequencing the most valuable type-strain genomes for metagenomic binning, comparative biology and taxonomic classification.</title>
        <authorList>
            <person name="Goeker M."/>
        </authorList>
    </citation>
    <scope>NUCLEOTIDE SEQUENCE [LARGE SCALE GENOMIC DNA]</scope>
    <source>
        <strain evidence="2 4">DSM 19728</strain>
    </source>
</reference>
<dbReference type="PANTHER" id="PTHR43138">
    <property type="entry name" value="ACETYLTRANSFERASE, GNAT FAMILY"/>
    <property type="match status" value="1"/>
</dbReference>
<feature type="domain" description="N-acetyltransferase" evidence="1">
    <location>
        <begin position="1"/>
        <end position="163"/>
    </location>
</feature>
<accession>A0A562PKU5</accession>
<dbReference type="InterPro" id="IPR016181">
    <property type="entry name" value="Acyl_CoA_acyltransferase"/>
</dbReference>
<dbReference type="AlphaFoldDB" id="A0A562PKU5"/>
<dbReference type="Pfam" id="PF00583">
    <property type="entry name" value="Acetyltransf_1"/>
    <property type="match status" value="1"/>
</dbReference>
<dbReference type="OrthoDB" id="6290225at2"/>
<protein>
    <submittedName>
        <fullName evidence="3">Acetyltransferase (GNAT) family protein</fullName>
    </submittedName>
</protein>
<name>A0A562PKU5_9FLAO</name>
<evidence type="ECO:0000313" key="4">
    <source>
        <dbReference type="Proteomes" id="UP000254518"/>
    </source>
</evidence>
<gene>
    <name evidence="2" type="ORF">DFR66_11541</name>
    <name evidence="3" type="ORF">IQ02_02438</name>
</gene>
<dbReference type="SUPFAM" id="SSF55729">
    <property type="entry name" value="Acyl-CoA N-acyltransferases (Nat)"/>
    <property type="match status" value="1"/>
</dbReference>
<keyword evidence="3" id="KW-0808">Transferase</keyword>
<dbReference type="EMBL" id="VLKX01000014">
    <property type="protein sequence ID" value="TWI45081.1"/>
    <property type="molecule type" value="Genomic_DNA"/>
</dbReference>
<evidence type="ECO:0000313" key="3">
    <source>
        <dbReference type="EMBL" id="TWI45081.1"/>
    </source>
</evidence>
<evidence type="ECO:0000313" key="5">
    <source>
        <dbReference type="Proteomes" id="UP000321392"/>
    </source>
</evidence>
<sequence>MNIRIGDEQKDYDKVWDIFTNVISTGDTYVFDPNTPKDTLHKNWFADYMDTFVAVDNNDEIFGTYIIKPNQIDLGDHIANCSYMVKPKYHGKGIGKILCEHSIKFAKNKGYLGIQFNIVVSTNTNAVELWKKYGFKIIGTTPKGFRHKNLGFVDTYIMFKDLQDG</sequence>
<organism evidence="3 5">
    <name type="scientific">Flavobacterium glaciei</name>
    <dbReference type="NCBI Taxonomy" id="386300"/>
    <lineage>
        <taxon>Bacteria</taxon>
        <taxon>Pseudomonadati</taxon>
        <taxon>Bacteroidota</taxon>
        <taxon>Flavobacteriia</taxon>
        <taxon>Flavobacteriales</taxon>
        <taxon>Flavobacteriaceae</taxon>
        <taxon>Flavobacterium</taxon>
    </lineage>
</organism>
<evidence type="ECO:0000259" key="1">
    <source>
        <dbReference type="PROSITE" id="PS51186"/>
    </source>
</evidence>
<evidence type="ECO:0000313" key="2">
    <source>
        <dbReference type="EMBL" id="RDI51201.1"/>
    </source>
</evidence>
<keyword evidence="4" id="KW-1185">Reference proteome</keyword>
<dbReference type="PANTHER" id="PTHR43138:SF1">
    <property type="entry name" value="N-ACETYLTRANSFERASE ACA1"/>
    <property type="match status" value="1"/>
</dbReference>